<feature type="compositionally biased region" description="Low complexity" evidence="9">
    <location>
        <begin position="72"/>
        <end position="107"/>
    </location>
</feature>
<evidence type="ECO:0000256" key="9">
    <source>
        <dbReference type="SAM" id="MobiDB-lite"/>
    </source>
</evidence>
<accession>A0A7S0TAH7</accession>
<evidence type="ECO:0000256" key="10">
    <source>
        <dbReference type="SAM" id="Phobius"/>
    </source>
</evidence>
<dbReference type="InterPro" id="IPR019153">
    <property type="entry name" value="DDRGK_dom-contain"/>
</dbReference>
<dbReference type="PANTHER" id="PTHR48176:SF1">
    <property type="entry name" value="DDRGK DOMAIN-CONTAINING PROTEIN 1"/>
    <property type="match status" value="1"/>
</dbReference>
<dbReference type="SUPFAM" id="SSF46785">
    <property type="entry name" value="Winged helix' DNA-binding domain"/>
    <property type="match status" value="1"/>
</dbReference>
<dbReference type="GO" id="GO:0005789">
    <property type="term" value="C:endoplasmic reticulum membrane"/>
    <property type="evidence" value="ECO:0007669"/>
    <property type="project" value="UniProtKB-SubCell"/>
</dbReference>
<evidence type="ECO:0000256" key="6">
    <source>
        <dbReference type="ARBA" id="ARBA00022824"/>
    </source>
</evidence>
<dbReference type="FunFam" id="1.10.10.10:FF:000143">
    <property type="entry name" value="DDRGK domain-containing protein 1"/>
    <property type="match status" value="1"/>
</dbReference>
<evidence type="ECO:0000256" key="2">
    <source>
        <dbReference type="ARBA" id="ARBA00009829"/>
    </source>
</evidence>
<dbReference type="AlphaFoldDB" id="A0A7S0TAH7"/>
<organism evidence="11">
    <name type="scientific">Erythrolobus madagascarensis</name>
    <dbReference type="NCBI Taxonomy" id="708628"/>
    <lineage>
        <taxon>Eukaryota</taxon>
        <taxon>Rhodophyta</taxon>
        <taxon>Bangiophyceae</taxon>
        <taxon>Porphyridiales</taxon>
        <taxon>Porphyridiaceae</taxon>
        <taxon>Erythrolobus</taxon>
    </lineage>
</organism>
<evidence type="ECO:0000256" key="7">
    <source>
        <dbReference type="ARBA" id="ARBA00022989"/>
    </source>
</evidence>
<protein>
    <recommendedName>
        <fullName evidence="3">DDRGK domain-containing protein 1</fullName>
    </recommendedName>
</protein>
<evidence type="ECO:0000256" key="4">
    <source>
        <dbReference type="ARBA" id="ARBA00022692"/>
    </source>
</evidence>
<reference evidence="11" key="1">
    <citation type="submission" date="2021-01" db="EMBL/GenBank/DDBJ databases">
        <authorList>
            <person name="Corre E."/>
            <person name="Pelletier E."/>
            <person name="Niang G."/>
            <person name="Scheremetjew M."/>
            <person name="Finn R."/>
            <person name="Kale V."/>
            <person name="Holt S."/>
            <person name="Cochrane G."/>
            <person name="Meng A."/>
            <person name="Brown T."/>
            <person name="Cohen L."/>
        </authorList>
    </citation>
    <scope>NUCLEOTIDE SEQUENCE</scope>
    <source>
        <strain evidence="11">CCMP3276</strain>
    </source>
</reference>
<dbReference type="SMART" id="SM01128">
    <property type="entry name" value="DDRGK"/>
    <property type="match status" value="1"/>
</dbReference>
<evidence type="ECO:0000256" key="1">
    <source>
        <dbReference type="ARBA" id="ARBA00004389"/>
    </source>
</evidence>
<dbReference type="GO" id="GO:0044389">
    <property type="term" value="F:ubiquitin-like protein ligase binding"/>
    <property type="evidence" value="ECO:0007669"/>
    <property type="project" value="TreeGrafter"/>
</dbReference>
<gene>
    <name evidence="11" type="ORF">EMAD1354_LOCUS2380</name>
</gene>
<evidence type="ECO:0000256" key="3">
    <source>
        <dbReference type="ARBA" id="ARBA00018218"/>
    </source>
</evidence>
<dbReference type="Pfam" id="PF09756">
    <property type="entry name" value="DDRGK"/>
    <property type="match status" value="1"/>
</dbReference>
<dbReference type="InterPro" id="IPR036388">
    <property type="entry name" value="WH-like_DNA-bd_sf"/>
</dbReference>
<keyword evidence="8 10" id="KW-0472">Membrane</keyword>
<dbReference type="InterPro" id="IPR036390">
    <property type="entry name" value="WH_DNA-bd_sf"/>
</dbReference>
<keyword evidence="6" id="KW-0256">Endoplasmic reticulum</keyword>
<feature type="region of interest" description="Disordered" evidence="9">
    <location>
        <begin position="48"/>
        <end position="177"/>
    </location>
</feature>
<dbReference type="Gene3D" id="1.10.10.10">
    <property type="entry name" value="Winged helix-like DNA-binding domain superfamily/Winged helix DNA-binding domain"/>
    <property type="match status" value="1"/>
</dbReference>
<dbReference type="EMBL" id="HBFE01003574">
    <property type="protein sequence ID" value="CAD8726300.1"/>
    <property type="molecule type" value="Transcribed_RNA"/>
</dbReference>
<evidence type="ECO:0000313" key="11">
    <source>
        <dbReference type="EMBL" id="CAD8726300.1"/>
    </source>
</evidence>
<dbReference type="InterPro" id="IPR050899">
    <property type="entry name" value="DDRGK_domain-containing"/>
</dbReference>
<evidence type="ECO:0000256" key="8">
    <source>
        <dbReference type="ARBA" id="ARBA00023136"/>
    </source>
</evidence>
<feature type="compositionally biased region" description="Basic and acidic residues" evidence="9">
    <location>
        <begin position="112"/>
        <end position="175"/>
    </location>
</feature>
<evidence type="ECO:0000256" key="5">
    <source>
        <dbReference type="ARBA" id="ARBA00022786"/>
    </source>
</evidence>
<name>A0A7S0TAH7_9RHOD</name>
<keyword evidence="4 10" id="KW-0812">Transmembrane</keyword>
<comment type="similarity">
    <text evidence="2">Belongs to the DDRGK1 family.</text>
</comment>
<feature type="transmembrane region" description="Helical" evidence="10">
    <location>
        <begin position="6"/>
        <end position="24"/>
    </location>
</feature>
<sequence length="301" mass="33292">MMDWSLVPLVLVFGAMVAISVVLFRMRSNAEKESADEDAMRRAVEIAAARATQERSNPRRAQTASRMRRRAPGVAAASSSSSGGASQLDGAAAGDDGEDVAGAAPPGRISKKKELNKEAKRAAKAAREAAIEAQRERDAARAERAAEKEEEERRLEQEAETRQKKEEEERAKKEQEEYDQWKNLISVENTGDQEEELATESQGLLAEFVEFIKQEKVVVLEELAARFNLRTEDAVNRVQSLEAMGHVSGVFDDRGKFIYVSRENMEALATFIRKEGRVTLRNVIDEASALILPQTQTNAAA</sequence>
<keyword evidence="5" id="KW-0833">Ubl conjugation pathway</keyword>
<proteinExistence type="inferred from homology"/>
<keyword evidence="7 10" id="KW-1133">Transmembrane helix</keyword>
<dbReference type="PANTHER" id="PTHR48176">
    <property type="entry name" value="DDRGK DOMAIN-CONTAINING PROTEIN 1"/>
    <property type="match status" value="1"/>
</dbReference>
<comment type="subcellular location">
    <subcellularLocation>
        <location evidence="1">Endoplasmic reticulum membrane</location>
        <topology evidence="1">Single-pass membrane protein</topology>
    </subcellularLocation>
</comment>